<dbReference type="EMBL" id="CP138580">
    <property type="protein sequence ID" value="WPG97695.1"/>
    <property type="molecule type" value="Genomic_DNA"/>
</dbReference>
<keyword evidence="1 4" id="KW-0696">RNA-directed RNA polymerase</keyword>
<keyword evidence="1" id="KW-0694">RNA-binding</keyword>
<dbReference type="PANTHER" id="PTHR23079:SF17">
    <property type="entry name" value="RNA-DEPENDENT RNA POLYMERASE"/>
    <property type="match status" value="1"/>
</dbReference>
<dbReference type="GO" id="GO:0031380">
    <property type="term" value="C:nuclear RNA-directed RNA polymerase complex"/>
    <property type="evidence" value="ECO:0007669"/>
    <property type="project" value="TreeGrafter"/>
</dbReference>
<dbReference type="GO" id="GO:0003723">
    <property type="term" value="F:RNA binding"/>
    <property type="evidence" value="ECO:0007669"/>
    <property type="project" value="UniProtKB-KW"/>
</dbReference>
<keyword evidence="5" id="KW-1185">Reference proteome</keyword>
<evidence type="ECO:0000259" key="3">
    <source>
        <dbReference type="Pfam" id="PF25358"/>
    </source>
</evidence>
<feature type="domain" description="RdRP-like PH" evidence="3">
    <location>
        <begin position="122"/>
        <end position="292"/>
    </location>
</feature>
<protein>
    <recommendedName>
        <fullName evidence="1">RNA-dependent RNA polymerase</fullName>
        <ecNumber evidence="1">2.7.7.48</ecNumber>
    </recommendedName>
</protein>
<feature type="domain" description="RDRP core" evidence="2">
    <location>
        <begin position="421"/>
        <end position="1019"/>
    </location>
</feature>
<keyword evidence="1" id="KW-0808">Transferase</keyword>
<dbReference type="InterPro" id="IPR007855">
    <property type="entry name" value="RDRP"/>
</dbReference>
<keyword evidence="1" id="KW-0548">Nucleotidyltransferase</keyword>
<dbReference type="AlphaFoldDB" id="A0AAQ3R220"/>
<comment type="catalytic activity">
    <reaction evidence="1">
        <text>RNA(n) + a ribonucleoside 5'-triphosphate = RNA(n+1) + diphosphate</text>
        <dbReference type="Rhea" id="RHEA:21248"/>
        <dbReference type="Rhea" id="RHEA-COMP:14527"/>
        <dbReference type="Rhea" id="RHEA-COMP:17342"/>
        <dbReference type="ChEBI" id="CHEBI:33019"/>
        <dbReference type="ChEBI" id="CHEBI:61557"/>
        <dbReference type="ChEBI" id="CHEBI:140395"/>
        <dbReference type="EC" id="2.7.7.48"/>
    </reaction>
</comment>
<sequence length="1227" mass="139586">MDIFVRQIPQHATNRQIEAFFHERFAPYGIETFHVSKMRNKPMAIITVLDTRAGQIFLHDHGPFSRLRKSLLWDGKHVQVNRSTSEPNELSLQTLVFKESQKRLTTAKTAASKKKAVAAKLTKFDTTNLQCGFWEYAGANLGFERHYQLLMRGSVYFGFKMAIIVLKDERRIEINYYDCDNIVLGNQDDPTISLTLQRAPKFYSTLKDPDATIVTALSNLKLDAWTKKPEKVFERYRLPGLDEEHEKLSGICLVYRVKLSNPRAIIEVRKLLESNSNMPSTLTLLTKVHAPQQTLQNSWQILNHELTDTRRFGHQAFGIRYQLHRLASNSILSPERVLDLIPQVTRLVQDFGNDAMQSGLRQFFRDVPLAGPQTDAADYTLAKLENLLEECVKKYNKYSFSNPYELAKRHVHINLIHKIIVTPAGTYLEGPEPEPMNRVLRKYAEHTDFFVRVVFEDEDGSSVRYDPRSSQDLIYRRKFKDVLDKSIIIAGRGFSFLGFSHSSLRSQSCWFMAPLFLRTGLLFAPQVLRDLGDFTNIRSPAKCAARIGQNFTDTNATVTLQPAEVGELAIVARNGRDFSDGVGTISHDLLREVWRKYGARSQLKPTALQIRFQGCKGMVSLDSRLVGRQLNVRSNMRKFDTTTSWELEICGAGFRPLPMVLNRQFIKILEDQGVPIDVFLELQKTAVDQIRGMTTSAINTSTFLRENLSMKATKLSSLIEYLDEIGLDYRQSKFLHSIVEMTVVSKLRDMKYRGRIAVDEGVTLYGIMDETGYLREGEVHIVTEKASEGGRKVIVKDRVLITRSPAMHPGDVQMVRAVDVPIDSVLYNLRNVVVFSQFGARDLPSQLSGGDLDGDLYNCIFDDRLFPKRFSTAADYPRIPAIELNRAVTSKDMSDFFVTFMETDLLGMICNFHMQLADRATNGTSDNDCIKLAGMASTAVDFSKTGIPVDMKQCPRFDRIRPDFMAPSPRVIVTEGGFLEAEDGEDGFNDTAFEGVEAERLPYRYYTSKNALGVLYRAIDEFQFLKQSQREQREISSRLTKDPSQGLVRQVSAYLKRLAARYGILYEHHLPLARDIQTGYEDSLLDILYAYAPTAHQPIYECEAFAGEILGRKGGAQGKPLRERSKVMRERFETVVDHTTMRITKGDKAMQEVDFMDELYETEAIDREIEALPRAMACLKVAVEEPSQRDRQLGELISFQYIAMTVSLAELVRYRVGLGFYGPLPRV</sequence>
<dbReference type="EC" id="2.7.7.48" evidence="1"/>
<dbReference type="GO" id="GO:0003968">
    <property type="term" value="F:RNA-directed RNA polymerase activity"/>
    <property type="evidence" value="ECO:0007669"/>
    <property type="project" value="UniProtKB-KW"/>
</dbReference>
<gene>
    <name evidence="4" type="ORF">R9X50_00047600</name>
</gene>
<dbReference type="Pfam" id="PF05183">
    <property type="entry name" value="RdRP"/>
    <property type="match status" value="1"/>
</dbReference>
<proteinExistence type="inferred from homology"/>
<evidence type="ECO:0000256" key="1">
    <source>
        <dbReference type="RuleBase" id="RU363098"/>
    </source>
</evidence>
<dbReference type="InterPro" id="IPR057596">
    <property type="entry name" value="RDRP_core"/>
</dbReference>
<accession>A0AAQ3R220</accession>
<dbReference type="PANTHER" id="PTHR23079">
    <property type="entry name" value="RNA-DEPENDENT RNA POLYMERASE"/>
    <property type="match status" value="1"/>
</dbReference>
<evidence type="ECO:0000259" key="2">
    <source>
        <dbReference type="Pfam" id="PF05183"/>
    </source>
</evidence>
<evidence type="ECO:0000313" key="5">
    <source>
        <dbReference type="Proteomes" id="UP001303373"/>
    </source>
</evidence>
<dbReference type="InterPro" id="IPR057503">
    <property type="entry name" value="PH_RdRP"/>
</dbReference>
<organism evidence="4 5">
    <name type="scientific">Acrodontium crateriforme</name>
    <dbReference type="NCBI Taxonomy" id="150365"/>
    <lineage>
        <taxon>Eukaryota</taxon>
        <taxon>Fungi</taxon>
        <taxon>Dikarya</taxon>
        <taxon>Ascomycota</taxon>
        <taxon>Pezizomycotina</taxon>
        <taxon>Dothideomycetes</taxon>
        <taxon>Dothideomycetidae</taxon>
        <taxon>Mycosphaerellales</taxon>
        <taxon>Teratosphaeriaceae</taxon>
        <taxon>Acrodontium</taxon>
    </lineage>
</organism>
<dbReference type="GO" id="GO:0030422">
    <property type="term" value="P:siRNA processing"/>
    <property type="evidence" value="ECO:0007669"/>
    <property type="project" value="TreeGrafter"/>
</dbReference>
<dbReference type="Pfam" id="PF25358">
    <property type="entry name" value="PH_fung_RdRP"/>
    <property type="match status" value="1"/>
</dbReference>
<comment type="similarity">
    <text evidence="1">Belongs to the RdRP family.</text>
</comment>
<reference evidence="4 5" key="1">
    <citation type="submission" date="2023-11" db="EMBL/GenBank/DDBJ databases">
        <title>An acidophilic fungus is an integral part of prey digestion in a carnivorous sundew plant.</title>
        <authorList>
            <person name="Tsai I.J."/>
        </authorList>
    </citation>
    <scope>NUCLEOTIDE SEQUENCE [LARGE SCALE GENOMIC DNA]</scope>
    <source>
        <strain evidence="4">169a</strain>
    </source>
</reference>
<dbReference type="Proteomes" id="UP001303373">
    <property type="component" value="Chromosome 1"/>
</dbReference>
<evidence type="ECO:0000313" key="4">
    <source>
        <dbReference type="EMBL" id="WPG97695.1"/>
    </source>
</evidence>
<name>A0AAQ3R220_9PEZI</name>